<dbReference type="InterPro" id="IPR004360">
    <property type="entry name" value="Glyas_Fos-R_dOase_dom"/>
</dbReference>
<reference evidence="2 3" key="1">
    <citation type="submission" date="2015-04" db="EMBL/GenBank/DDBJ databases">
        <title>The draft genome sequence of Fusarium langsethiae, a T-2/HT-2 mycotoxin producer.</title>
        <authorList>
            <person name="Lysoe E."/>
            <person name="Divon H.H."/>
            <person name="Terzi V."/>
            <person name="Orru L."/>
            <person name="Lamontanara A."/>
            <person name="Kolseth A.-K."/>
            <person name="Frandsen R.J."/>
            <person name="Nielsen K."/>
            <person name="Thrane U."/>
        </authorList>
    </citation>
    <scope>NUCLEOTIDE SEQUENCE [LARGE SCALE GENOMIC DNA]</scope>
    <source>
        <strain evidence="2 3">Fl201059</strain>
    </source>
</reference>
<dbReference type="SUPFAM" id="SSF54593">
    <property type="entry name" value="Glyoxalase/Bleomycin resistance protein/Dihydroxybiphenyl dioxygenase"/>
    <property type="match status" value="1"/>
</dbReference>
<proteinExistence type="predicted"/>
<protein>
    <submittedName>
        <fullName evidence="2">Glyoxalase family protein</fullName>
    </submittedName>
</protein>
<evidence type="ECO:0000313" key="3">
    <source>
        <dbReference type="Proteomes" id="UP000037904"/>
    </source>
</evidence>
<dbReference type="Gene3D" id="3.10.180.10">
    <property type="entry name" value="2,3-Dihydroxybiphenyl 1,2-Dioxygenase, domain 1"/>
    <property type="match status" value="1"/>
</dbReference>
<accession>A0A0M9F4N0</accession>
<dbReference type="EMBL" id="JXCE01000009">
    <property type="protein sequence ID" value="KPA45902.1"/>
    <property type="molecule type" value="Genomic_DNA"/>
</dbReference>
<evidence type="ECO:0000259" key="1">
    <source>
        <dbReference type="PROSITE" id="PS51819"/>
    </source>
</evidence>
<dbReference type="Proteomes" id="UP000037904">
    <property type="component" value="Unassembled WGS sequence"/>
</dbReference>
<name>A0A0M9F4N0_FUSLA</name>
<evidence type="ECO:0000313" key="2">
    <source>
        <dbReference type="EMBL" id="KPA45902.1"/>
    </source>
</evidence>
<comment type="caution">
    <text evidence="2">The sequence shown here is derived from an EMBL/GenBank/DDBJ whole genome shotgun (WGS) entry which is preliminary data.</text>
</comment>
<dbReference type="InterPro" id="IPR037523">
    <property type="entry name" value="VOC_core"/>
</dbReference>
<dbReference type="PROSITE" id="PS51819">
    <property type="entry name" value="VOC"/>
    <property type="match status" value="1"/>
</dbReference>
<sequence>MTTDGRVKTTSCHLWCLHTNRLCLEDYSNLESQSIQKTIDFYVDFLGFELGGVKPEDGHPSGYTFCSVFAGDRAAANIYFFKSKDDSVRPGSAYIALGTKQLDMLYNAIKVERSDVIQEAVQDQPWGYRQFVIKDPDGNTLTFFKFLEGGNPGKE</sequence>
<gene>
    <name evidence="2" type="ORF">FLAG1_01222</name>
</gene>
<dbReference type="InterPro" id="IPR029068">
    <property type="entry name" value="Glyas_Bleomycin-R_OHBP_Dase"/>
</dbReference>
<feature type="domain" description="VOC" evidence="1">
    <location>
        <begin position="24"/>
        <end position="146"/>
    </location>
</feature>
<dbReference type="OrthoDB" id="1077582at2759"/>
<organism evidence="2 3">
    <name type="scientific">Fusarium langsethiae</name>
    <dbReference type="NCBI Taxonomy" id="179993"/>
    <lineage>
        <taxon>Eukaryota</taxon>
        <taxon>Fungi</taxon>
        <taxon>Dikarya</taxon>
        <taxon>Ascomycota</taxon>
        <taxon>Pezizomycotina</taxon>
        <taxon>Sordariomycetes</taxon>
        <taxon>Hypocreomycetidae</taxon>
        <taxon>Hypocreales</taxon>
        <taxon>Nectriaceae</taxon>
        <taxon>Fusarium</taxon>
    </lineage>
</organism>
<dbReference type="AlphaFoldDB" id="A0A0M9F4N0"/>
<keyword evidence="3" id="KW-1185">Reference proteome</keyword>
<dbReference type="Pfam" id="PF00903">
    <property type="entry name" value="Glyoxalase"/>
    <property type="match status" value="1"/>
</dbReference>